<name>A0A9P1BG58_9DINO</name>
<proteinExistence type="predicted"/>
<dbReference type="EMBL" id="CAMXCT030000036">
    <property type="protein sequence ID" value="CAL4760124.1"/>
    <property type="molecule type" value="Genomic_DNA"/>
</dbReference>
<dbReference type="GO" id="GO:0006310">
    <property type="term" value="P:DNA recombination"/>
    <property type="evidence" value="ECO:0007669"/>
    <property type="project" value="UniProtKB-KW"/>
</dbReference>
<keyword evidence="1" id="KW-0233">DNA recombination</keyword>
<dbReference type="EMBL" id="CAMXCT010000036">
    <property type="protein sequence ID" value="CAI3972812.1"/>
    <property type="molecule type" value="Genomic_DNA"/>
</dbReference>
<keyword evidence="5" id="KW-1185">Reference proteome</keyword>
<feature type="region of interest" description="Disordered" evidence="2">
    <location>
        <begin position="456"/>
        <end position="475"/>
    </location>
</feature>
<dbReference type="GO" id="GO:0003677">
    <property type="term" value="F:DNA binding"/>
    <property type="evidence" value="ECO:0007669"/>
    <property type="project" value="InterPro"/>
</dbReference>
<dbReference type="AlphaFoldDB" id="A0A9P1BG58"/>
<dbReference type="GO" id="GO:0015074">
    <property type="term" value="P:DNA integration"/>
    <property type="evidence" value="ECO:0007669"/>
    <property type="project" value="InterPro"/>
</dbReference>
<sequence length="475" mass="52884">MDLRVLSRSGPPVGLADGSLTVMSRETGGAEVGLDHLTSLGHNSQTLDTSRRSQTLERKLKRRKCVADNMTVPMGMTYLEARSVKQPTMADYTKRFHEFRAWADLHQLLLMKPEDLDLALVEFLQELFDRERGVNDGVRVVAACKFFLPHIAKGPGTNLPRANRALKGWNLAAPPQQRMPMPLEVMGALVGILMNEFKTNMAIRMFFQFITYLRPGECSSLTVKQLVPPQGMGTQRFNHWAILLHPSEDLIPGKTNIFDASVILDSDPWLGDCLRSMMLGKKPSDALWTDSHAEFRKAFNQGLQTLKLDNLGMTLYATRHGGATHDVLSRRRSLLEVKQHGRWASDNSLKRYVKEARLQTEVAKVPEPIRLYGLHVLQLLPDLLTQARKVPKPPVGISLSAERCRSPRVSWLKIPPGPALKLGLGKGKATREVAYAGSGMDATAAVIVHEDVLPRDRDEPTALAMSPPDPLQHAK</sequence>
<dbReference type="OrthoDB" id="417102at2759"/>
<protein>
    <submittedName>
        <fullName evidence="3">Uncharacterized protein</fullName>
    </submittedName>
</protein>
<evidence type="ECO:0000313" key="5">
    <source>
        <dbReference type="Proteomes" id="UP001152797"/>
    </source>
</evidence>
<dbReference type="InterPro" id="IPR013762">
    <property type="entry name" value="Integrase-like_cat_sf"/>
</dbReference>
<reference evidence="4 5" key="2">
    <citation type="submission" date="2024-05" db="EMBL/GenBank/DDBJ databases">
        <authorList>
            <person name="Chen Y."/>
            <person name="Shah S."/>
            <person name="Dougan E. K."/>
            <person name="Thang M."/>
            <person name="Chan C."/>
        </authorList>
    </citation>
    <scope>NUCLEOTIDE SEQUENCE [LARGE SCALE GENOMIC DNA]</scope>
</reference>
<dbReference type="SUPFAM" id="SSF56349">
    <property type="entry name" value="DNA breaking-rejoining enzymes"/>
    <property type="match status" value="1"/>
</dbReference>
<evidence type="ECO:0000256" key="1">
    <source>
        <dbReference type="ARBA" id="ARBA00023172"/>
    </source>
</evidence>
<evidence type="ECO:0000313" key="4">
    <source>
        <dbReference type="EMBL" id="CAL4760124.1"/>
    </source>
</evidence>
<accession>A0A9P1BG58</accession>
<organism evidence="3">
    <name type="scientific">Cladocopium goreaui</name>
    <dbReference type="NCBI Taxonomy" id="2562237"/>
    <lineage>
        <taxon>Eukaryota</taxon>
        <taxon>Sar</taxon>
        <taxon>Alveolata</taxon>
        <taxon>Dinophyceae</taxon>
        <taxon>Suessiales</taxon>
        <taxon>Symbiodiniaceae</taxon>
        <taxon>Cladocopium</taxon>
    </lineage>
</organism>
<dbReference type="EMBL" id="CAMXCT020000036">
    <property type="protein sequence ID" value="CAL1126187.1"/>
    <property type="molecule type" value="Genomic_DNA"/>
</dbReference>
<evidence type="ECO:0000313" key="3">
    <source>
        <dbReference type="EMBL" id="CAI3972812.1"/>
    </source>
</evidence>
<comment type="caution">
    <text evidence="3">The sequence shown here is derived from an EMBL/GenBank/DDBJ whole genome shotgun (WGS) entry which is preliminary data.</text>
</comment>
<dbReference type="InterPro" id="IPR011010">
    <property type="entry name" value="DNA_brk_join_enz"/>
</dbReference>
<dbReference type="Proteomes" id="UP001152797">
    <property type="component" value="Unassembled WGS sequence"/>
</dbReference>
<gene>
    <name evidence="3" type="ORF">C1SCF055_LOCUS1357</name>
</gene>
<evidence type="ECO:0000256" key="2">
    <source>
        <dbReference type="SAM" id="MobiDB-lite"/>
    </source>
</evidence>
<reference evidence="3" key="1">
    <citation type="submission" date="2022-10" db="EMBL/GenBank/DDBJ databases">
        <authorList>
            <person name="Chen Y."/>
            <person name="Dougan E. K."/>
            <person name="Chan C."/>
            <person name="Rhodes N."/>
            <person name="Thang M."/>
        </authorList>
    </citation>
    <scope>NUCLEOTIDE SEQUENCE</scope>
</reference>
<dbReference type="Gene3D" id="1.10.443.10">
    <property type="entry name" value="Intergrase catalytic core"/>
    <property type="match status" value="1"/>
</dbReference>